<dbReference type="VEuPathDB" id="PlasmoDB:PY05865"/>
<name>A0A078K797_PLAYE</name>
<gene>
    <name evidence="3" type="ORF">PY17X_0911100</name>
    <name evidence="2" type="ORF">PYYM_0910600</name>
</gene>
<evidence type="ECO:0000313" key="3">
    <source>
        <dbReference type="EMBL" id="VTZ78303.1"/>
    </source>
</evidence>
<evidence type="ECO:0000313" key="4">
    <source>
        <dbReference type="Proteomes" id="UP000072874"/>
    </source>
</evidence>
<evidence type="ECO:0000313" key="2">
    <source>
        <dbReference type="EMBL" id="CDU17886.1"/>
    </source>
</evidence>
<feature type="domain" description="VPS9" evidence="1">
    <location>
        <begin position="225"/>
        <end position="374"/>
    </location>
</feature>
<dbReference type="EMBL" id="LK934637">
    <property type="protein sequence ID" value="CDU17886.1"/>
    <property type="molecule type" value="Genomic_DNA"/>
</dbReference>
<dbReference type="Proteomes" id="UP000072904">
    <property type="component" value="Chromosome 9"/>
</dbReference>
<dbReference type="GeneID" id="3791735"/>
<dbReference type="SUPFAM" id="SSF109993">
    <property type="entry name" value="VPS9 domain"/>
    <property type="match status" value="1"/>
</dbReference>
<dbReference type="RefSeq" id="XP_726395.1">
    <property type="nucleotide sequence ID" value="XM_721302.1"/>
</dbReference>
<dbReference type="Gene3D" id="1.20.1050.80">
    <property type="entry name" value="VPS9 domain"/>
    <property type="match status" value="1"/>
</dbReference>
<evidence type="ECO:0000259" key="1">
    <source>
        <dbReference type="PROSITE" id="PS51205"/>
    </source>
</evidence>
<reference evidence="2" key="3">
    <citation type="submission" date="2014-05" db="EMBL/GenBank/DDBJ databases">
        <authorList>
            <person name="Aslett A.Martin."/>
            <person name="De Silva Nishadi"/>
        </authorList>
    </citation>
    <scope>NUCLEOTIDE SEQUENCE</scope>
    <source>
        <strain evidence="2">YM</strain>
    </source>
</reference>
<accession>A0A078K797</accession>
<dbReference type="VEuPathDB" id="PlasmoDB:Py17XNL_000900135"/>
<dbReference type="EMBL" id="LM993663">
    <property type="protein sequence ID" value="VTZ78303.1"/>
    <property type="molecule type" value="Genomic_DNA"/>
</dbReference>
<organism evidence="2 5">
    <name type="scientific">Plasmodium yoelii</name>
    <dbReference type="NCBI Taxonomy" id="5861"/>
    <lineage>
        <taxon>Eukaryota</taxon>
        <taxon>Sar</taxon>
        <taxon>Alveolata</taxon>
        <taxon>Apicomplexa</taxon>
        <taxon>Aconoidasida</taxon>
        <taxon>Haemosporida</taxon>
        <taxon>Plasmodiidae</taxon>
        <taxon>Plasmodium</taxon>
        <taxon>Plasmodium (Vinckeia)</taxon>
    </lineage>
</organism>
<proteinExistence type="predicted"/>
<dbReference type="InterPro" id="IPR037191">
    <property type="entry name" value="VPS9_dom_sf"/>
</dbReference>
<dbReference type="OrthoDB" id="411646at2759"/>
<reference evidence="3" key="4">
    <citation type="submission" date="2019-05" db="EMBL/GenBank/DDBJ databases">
        <authorList>
            <consortium name="Pathogen Informatics"/>
        </authorList>
    </citation>
    <scope>NUCLEOTIDE SEQUENCE</scope>
    <source>
        <strain evidence="3">17X</strain>
    </source>
</reference>
<dbReference type="AlphaFoldDB" id="A0A078K797"/>
<dbReference type="KEGG" id="pyo:PY17X_0911100"/>
<dbReference type="VEuPathDB" id="PlasmoDB:PY17X_0911100"/>
<dbReference type="OMA" id="IHLHMYI"/>
<dbReference type="Proteomes" id="UP000072874">
    <property type="component" value="Chromosome 9"/>
</dbReference>
<dbReference type="Pfam" id="PF02204">
    <property type="entry name" value="VPS9"/>
    <property type="match status" value="1"/>
</dbReference>
<dbReference type="InterPro" id="IPR003123">
    <property type="entry name" value="VPS9"/>
</dbReference>
<sequence>MEIHHPVLNILINKYKSLYDMLSCKTHIILLPESKTLLNTDINIEFIKKSIFLKSHLKNIYVNLCDQCIEIDTKCVYTNYGYEENRICDIIKIETNPNYNFFKIIFINIPLEGDKYEENISTNSISYNNNSSKYKNEINLFFSKNQTSKEYLYAQLSQFVSSYIIVKGYENYIGKKIVNIVDQTIKLQTNSNDRISGKNIKNILIKYTYSHLYDFIWKQLIKNYQNIELKIQKKIEYLRKDINGFLADVNLKHINMFHIEALSFHVKQIEKCVDPFDKITILDNISQLICEIISSTNQDLKKQKIAIYDINSDSLISIIVAAISYGQIKNIISHSIHLHMYIENLNDSEKIDKLSFIFTIFHSSIMYLCDMKIS</sequence>
<reference evidence="4 5" key="1">
    <citation type="journal article" date="2014" name="BMC Biol.">
        <title>A comprehensive evaluation of rodent malaria parasite genomes and gene expression.</title>
        <authorList>
            <person name="Otto T.D."/>
            <person name="Bohme U."/>
            <person name="Jackson A.P."/>
            <person name="Hunt M."/>
            <person name="Franke-Fayard B."/>
            <person name="Hoeijmakers W.A."/>
            <person name="Religa A.A."/>
            <person name="Robertson L."/>
            <person name="Sanders M."/>
            <person name="Ogun S.A."/>
            <person name="Cunningham D."/>
            <person name="Erhart A."/>
            <person name="Billker O."/>
            <person name="Khan S.M."/>
            <person name="Stunnenberg H.G."/>
            <person name="Langhorne J."/>
            <person name="Holder A.A."/>
            <person name="Waters A.P."/>
            <person name="Newbold C.I."/>
            <person name="Pain A."/>
            <person name="Berriman M."/>
            <person name="Janse C.J."/>
        </authorList>
    </citation>
    <scope>NUCLEOTIDE SEQUENCE [LARGE SCALE GENOMIC DNA]</scope>
    <source>
        <strain evidence="3 4">17X</strain>
        <strain evidence="2 5">YM</strain>
    </source>
</reference>
<dbReference type="PROSITE" id="PS51205">
    <property type="entry name" value="VPS9"/>
    <property type="match status" value="1"/>
</dbReference>
<evidence type="ECO:0000313" key="5">
    <source>
        <dbReference type="Proteomes" id="UP000072904"/>
    </source>
</evidence>
<reference evidence="3" key="2">
    <citation type="submission" date="2014-05" db="EMBL/GenBank/DDBJ databases">
        <authorList>
            <person name="Aslett M.A."/>
            <person name="De Silva N."/>
        </authorList>
    </citation>
    <scope>NUCLEOTIDE SEQUENCE</scope>
    <source>
        <strain evidence="3">17X</strain>
    </source>
</reference>
<dbReference type="VEuPathDB" id="PlasmoDB:PYYM_0910600"/>
<protein>
    <submittedName>
        <fullName evidence="3">VPS9 domain-containing protein, putative</fullName>
    </submittedName>
</protein>